<sequence>MKLDKKGQITVELILIISFTLITIIIVSNLALEANELNIAIASARNGAFEGISSNGLAIYPKESYDTYSKDPKKVSLMKTKNIKIVKITQSIKGKDKFNKTRIQLKVYASSPNIKTKEEKESAGDRINYHVRKSITNSFKTENITNRLFNPAFSNKYSFTTANVLWI</sequence>
<organism evidence="2 3">
    <name type="scientific">Methanobrevibacter olleyae</name>
    <dbReference type="NCBI Taxonomy" id="294671"/>
    <lineage>
        <taxon>Archaea</taxon>
        <taxon>Methanobacteriati</taxon>
        <taxon>Methanobacteriota</taxon>
        <taxon>Methanomada group</taxon>
        <taxon>Methanobacteria</taxon>
        <taxon>Methanobacteriales</taxon>
        <taxon>Methanobacteriaceae</taxon>
        <taxon>Methanobrevibacter</taxon>
    </lineage>
</organism>
<evidence type="ECO:0000313" key="3">
    <source>
        <dbReference type="Proteomes" id="UP000066376"/>
    </source>
</evidence>
<dbReference type="EMBL" id="CP014265">
    <property type="protein sequence ID" value="AMK15080.1"/>
    <property type="molecule type" value="Genomic_DNA"/>
</dbReference>
<reference evidence="2 3" key="1">
    <citation type="journal article" date="2016" name="Genome Announc.">
        <title>Draft Genome Sequence of the Rumen Methanogen Methanobrevibacter olleyae YLM1.</title>
        <authorList>
            <person name="Kelly W.J."/>
            <person name="Li D."/>
            <person name="Lambie S.C."/>
            <person name="Cox F."/>
            <person name="Attwood G.T."/>
            <person name="Altermann E."/>
            <person name="Leahy S.C."/>
        </authorList>
    </citation>
    <scope>NUCLEOTIDE SEQUENCE [LARGE SCALE GENOMIC DNA]</scope>
    <source>
        <strain evidence="2 3">YLM1</strain>
    </source>
</reference>
<feature type="transmembrane region" description="Helical" evidence="1">
    <location>
        <begin position="12"/>
        <end position="32"/>
    </location>
</feature>
<keyword evidence="3" id="KW-1185">Reference proteome</keyword>
<dbReference type="RefSeq" id="WP_067146026.1">
    <property type="nucleotide sequence ID" value="NZ_CP014265.1"/>
</dbReference>
<reference evidence="3" key="2">
    <citation type="submission" date="2016-02" db="EMBL/GenBank/DDBJ databases">
        <title>The draft genome sequence of the rumen methanogen Methanobrevibacter olleyae YLM1.</title>
        <authorList>
            <consortium name="New Zealand Agricultural Greenhouse Gas Research Centre/Pastoral Greenhouse Gas Research Consortium"/>
            <person name="Kelly W.J."/>
            <person name="Li D."/>
            <person name="Lambie S.C."/>
            <person name="Attwood G.T."/>
            <person name="Altermann E."/>
            <person name="Leahy S.C."/>
        </authorList>
    </citation>
    <scope>NUCLEOTIDE SEQUENCE [LARGE SCALE GENOMIC DNA]</scope>
    <source>
        <strain evidence="3">YLM1</strain>
    </source>
</reference>
<dbReference type="AlphaFoldDB" id="A0A126QY66"/>
<keyword evidence="1" id="KW-0472">Membrane</keyword>
<gene>
    <name evidence="2" type="ORF">YLM1_0523</name>
</gene>
<dbReference type="GeneID" id="28488823"/>
<evidence type="ECO:0008006" key="4">
    <source>
        <dbReference type="Google" id="ProtNLM"/>
    </source>
</evidence>
<dbReference type="PATRIC" id="fig|294671.3.peg.542"/>
<keyword evidence="1" id="KW-1133">Transmembrane helix</keyword>
<evidence type="ECO:0000256" key="1">
    <source>
        <dbReference type="SAM" id="Phobius"/>
    </source>
</evidence>
<evidence type="ECO:0000313" key="2">
    <source>
        <dbReference type="EMBL" id="AMK15080.1"/>
    </source>
</evidence>
<dbReference type="Proteomes" id="UP000066376">
    <property type="component" value="Chromosome"/>
</dbReference>
<protein>
    <recommendedName>
        <fullName evidence="4">Class III signal peptide</fullName>
    </recommendedName>
</protein>
<name>A0A126QY66_METOL</name>
<proteinExistence type="predicted"/>
<accession>A0A126QY66</accession>
<keyword evidence="1" id="KW-0812">Transmembrane</keyword>
<dbReference type="KEGG" id="mol:YLM1_0523"/>